<evidence type="ECO:0000313" key="3">
    <source>
        <dbReference type="Proteomes" id="UP000755104"/>
    </source>
</evidence>
<accession>A0ABS7JA12</accession>
<dbReference type="EMBL" id="JAIGNO010000004">
    <property type="protein sequence ID" value="MBX7482699.1"/>
    <property type="molecule type" value="Genomic_DNA"/>
</dbReference>
<sequence>MLKRALLTVAALTLPAAPASAQMREAALPEIFESYNDCFAATESGAISIASLESNGWARASMSDGDGEKVEGGPIIYGHTERAPLIILNETEGAGVCMVNARIKSFKVFEEFKAAFGDRLPKPDDEGSITFFADGQAVQMAPTGSREAPALRVAVLTPRKSS</sequence>
<protein>
    <submittedName>
        <fullName evidence="2">Uncharacterized protein</fullName>
    </submittedName>
</protein>
<evidence type="ECO:0000313" key="2">
    <source>
        <dbReference type="EMBL" id="MBX7482699.1"/>
    </source>
</evidence>
<feature type="signal peptide" evidence="1">
    <location>
        <begin position="1"/>
        <end position="21"/>
    </location>
</feature>
<proteinExistence type="predicted"/>
<dbReference type="Proteomes" id="UP000755104">
    <property type="component" value="Unassembled WGS sequence"/>
</dbReference>
<gene>
    <name evidence="2" type="ORF">K3174_09150</name>
</gene>
<feature type="chain" id="PRO_5047252516" evidence="1">
    <location>
        <begin position="22"/>
        <end position="162"/>
    </location>
</feature>
<evidence type="ECO:0000256" key="1">
    <source>
        <dbReference type="SAM" id="SignalP"/>
    </source>
</evidence>
<reference evidence="2 3" key="1">
    <citation type="submission" date="2021-08" db="EMBL/GenBank/DDBJ databases">
        <title>Comparative Genomics Analysis of the Genus Qipengyuania Reveals Extensive Genetic Diversity and Metabolic Versatility, Including the Description of Fifteen Novel Species.</title>
        <authorList>
            <person name="Liu Y."/>
        </authorList>
    </citation>
    <scope>NUCLEOTIDE SEQUENCE [LARGE SCALE GENOMIC DNA]</scope>
    <source>
        <strain evidence="2 3">6D47A</strain>
    </source>
</reference>
<keyword evidence="3" id="KW-1185">Reference proteome</keyword>
<name>A0ABS7JA12_9SPHN</name>
<dbReference type="RefSeq" id="WP_221557938.1">
    <property type="nucleotide sequence ID" value="NZ_JAIGNO010000004.1"/>
</dbReference>
<keyword evidence="1" id="KW-0732">Signal</keyword>
<comment type="caution">
    <text evidence="2">The sequence shown here is derived from an EMBL/GenBank/DDBJ whole genome shotgun (WGS) entry which is preliminary data.</text>
</comment>
<organism evidence="2 3">
    <name type="scientific">Qipengyuania qiaonensis</name>
    <dbReference type="NCBI Taxonomy" id="2867240"/>
    <lineage>
        <taxon>Bacteria</taxon>
        <taxon>Pseudomonadati</taxon>
        <taxon>Pseudomonadota</taxon>
        <taxon>Alphaproteobacteria</taxon>
        <taxon>Sphingomonadales</taxon>
        <taxon>Erythrobacteraceae</taxon>
        <taxon>Qipengyuania</taxon>
    </lineage>
</organism>